<keyword evidence="4" id="KW-1185">Reference proteome</keyword>
<comment type="caution">
    <text evidence="3">The sequence shown here is derived from an EMBL/GenBank/DDBJ whole genome shotgun (WGS) entry which is preliminary data.</text>
</comment>
<feature type="compositionally biased region" description="Basic and acidic residues" evidence="1">
    <location>
        <begin position="13"/>
        <end position="31"/>
    </location>
</feature>
<name>A0AAD8TTY3_LOLMU</name>
<evidence type="ECO:0000256" key="1">
    <source>
        <dbReference type="SAM" id="MobiDB-lite"/>
    </source>
</evidence>
<gene>
    <name evidence="3" type="ORF">QYE76_008720</name>
</gene>
<dbReference type="SUPFAM" id="SSF81383">
    <property type="entry name" value="F-box domain"/>
    <property type="match status" value="1"/>
</dbReference>
<organism evidence="3 4">
    <name type="scientific">Lolium multiflorum</name>
    <name type="common">Italian ryegrass</name>
    <name type="synonym">Lolium perenne subsp. multiflorum</name>
    <dbReference type="NCBI Taxonomy" id="4521"/>
    <lineage>
        <taxon>Eukaryota</taxon>
        <taxon>Viridiplantae</taxon>
        <taxon>Streptophyta</taxon>
        <taxon>Embryophyta</taxon>
        <taxon>Tracheophyta</taxon>
        <taxon>Spermatophyta</taxon>
        <taxon>Magnoliopsida</taxon>
        <taxon>Liliopsida</taxon>
        <taxon>Poales</taxon>
        <taxon>Poaceae</taxon>
        <taxon>BOP clade</taxon>
        <taxon>Pooideae</taxon>
        <taxon>Poodae</taxon>
        <taxon>Poeae</taxon>
        <taxon>Poeae Chloroplast Group 2 (Poeae type)</taxon>
        <taxon>Loliodinae</taxon>
        <taxon>Loliinae</taxon>
        <taxon>Lolium</taxon>
    </lineage>
</organism>
<dbReference type="SMART" id="SM00256">
    <property type="entry name" value="FBOX"/>
    <property type="match status" value="1"/>
</dbReference>
<evidence type="ECO:0000313" key="3">
    <source>
        <dbReference type="EMBL" id="KAK1692023.1"/>
    </source>
</evidence>
<dbReference type="PANTHER" id="PTHR35546">
    <property type="entry name" value="F-BOX PROTEIN INTERACTION DOMAIN PROTEIN-RELATED"/>
    <property type="match status" value="1"/>
</dbReference>
<protein>
    <recommendedName>
        <fullName evidence="2">F-box domain-containing protein</fullName>
    </recommendedName>
</protein>
<dbReference type="PROSITE" id="PS50181">
    <property type="entry name" value="FBOX"/>
    <property type="match status" value="1"/>
</dbReference>
<dbReference type="PANTHER" id="PTHR35546:SF48">
    <property type="entry name" value="F-BOX DOMAIN-CONTAINING PROTEIN"/>
    <property type="match status" value="1"/>
</dbReference>
<feature type="region of interest" description="Disordered" evidence="1">
    <location>
        <begin position="1"/>
        <end position="35"/>
    </location>
</feature>
<dbReference type="Proteomes" id="UP001231189">
    <property type="component" value="Unassembled WGS sequence"/>
</dbReference>
<evidence type="ECO:0000313" key="4">
    <source>
        <dbReference type="Proteomes" id="UP001231189"/>
    </source>
</evidence>
<dbReference type="Pfam" id="PF07734">
    <property type="entry name" value="FBA_1"/>
    <property type="match status" value="1"/>
</dbReference>
<dbReference type="InterPro" id="IPR055290">
    <property type="entry name" value="At3g26010-like"/>
</dbReference>
<feature type="compositionally biased region" description="Gly residues" evidence="1">
    <location>
        <begin position="1"/>
        <end position="12"/>
    </location>
</feature>
<sequence length="394" mass="41956">MPPGGGGGGGEQGCRELSHRPTTKTKQDQEPHPVGSLPTDVLFGILSRVPYKSLCRFKCVSKPWQGLCSEPDIRKSCERSSQTLSGFFYNDRGGFNFLNLSGRGPPLVDPSLPFLRGSYHHFKVKQCCGGLLLCKCWKSRHKKHKYDYIVCNPMTWKWTVLPPIMLQNEQDGNPVRFEPMDIFLGFEAARPSRFTVFAPLNNYDEQFTEIAIYSSKTTRWTMVESDPTNLADDSESVFLNGTMHLPTDYGSVLTLDAKGEDWGEISMPDHMTCSRRNKPDGGADGGWIIGGGGGGGCAGRVAVAFTFFGGGLPAPVAADGRLDAGIFLLGGARALPGAYTAASCASVALVCSVGRGGTKRARAAAVVLPASASPLGFGAWGGGATDAAAAGGME</sequence>
<proteinExistence type="predicted"/>
<dbReference type="Gene3D" id="1.20.1280.50">
    <property type="match status" value="1"/>
</dbReference>
<accession>A0AAD8TTY3</accession>
<dbReference type="InterPro" id="IPR036047">
    <property type="entry name" value="F-box-like_dom_sf"/>
</dbReference>
<dbReference type="InterPro" id="IPR006527">
    <property type="entry name" value="F-box-assoc_dom_typ1"/>
</dbReference>
<feature type="domain" description="F-box" evidence="2">
    <location>
        <begin position="31"/>
        <end position="67"/>
    </location>
</feature>
<dbReference type="EMBL" id="JAUUTY010000001">
    <property type="protein sequence ID" value="KAK1692023.1"/>
    <property type="molecule type" value="Genomic_DNA"/>
</dbReference>
<reference evidence="3" key="1">
    <citation type="submission" date="2023-07" db="EMBL/GenBank/DDBJ databases">
        <title>A chromosome-level genome assembly of Lolium multiflorum.</title>
        <authorList>
            <person name="Chen Y."/>
            <person name="Copetti D."/>
            <person name="Kolliker R."/>
            <person name="Studer B."/>
        </authorList>
    </citation>
    <scope>NUCLEOTIDE SEQUENCE</scope>
    <source>
        <strain evidence="3">02402/16</strain>
        <tissue evidence="3">Leaf</tissue>
    </source>
</reference>
<evidence type="ECO:0000259" key="2">
    <source>
        <dbReference type="PROSITE" id="PS50181"/>
    </source>
</evidence>
<dbReference type="CDD" id="cd22157">
    <property type="entry name" value="F-box_AtFBW1-like"/>
    <property type="match status" value="1"/>
</dbReference>
<dbReference type="InterPro" id="IPR001810">
    <property type="entry name" value="F-box_dom"/>
</dbReference>
<dbReference type="Pfam" id="PF00646">
    <property type="entry name" value="F-box"/>
    <property type="match status" value="1"/>
</dbReference>
<dbReference type="AlphaFoldDB" id="A0AAD8TTY3"/>